<feature type="domain" description="Rhodanese" evidence="2">
    <location>
        <begin position="15"/>
        <end position="106"/>
    </location>
</feature>
<dbReference type="SUPFAM" id="SSF52821">
    <property type="entry name" value="Rhodanese/Cell cycle control phosphatase"/>
    <property type="match status" value="1"/>
</dbReference>
<dbReference type="InterPro" id="IPR021309">
    <property type="entry name" value="YgaP-like_TM"/>
</dbReference>
<feature type="transmembrane region" description="Helical" evidence="1">
    <location>
        <begin position="140"/>
        <end position="167"/>
    </location>
</feature>
<dbReference type="STRING" id="194197.BWD09_03230"/>
<feature type="transmembrane region" description="Helical" evidence="1">
    <location>
        <begin position="118"/>
        <end position="134"/>
    </location>
</feature>
<dbReference type="AlphaFoldDB" id="A0A1X3DFE6"/>
<proteinExistence type="predicted"/>
<protein>
    <recommendedName>
        <fullName evidence="2">Rhodanese domain-containing protein</fullName>
    </recommendedName>
</protein>
<dbReference type="Proteomes" id="UP000193118">
    <property type="component" value="Unassembled WGS sequence"/>
</dbReference>
<name>A0A1X3DFE6_9NEIS</name>
<dbReference type="PANTHER" id="PTHR43031:SF7">
    <property type="entry name" value="NITRIC OXIDE REDUCTASE FLRD-NAD(+) REDUCTASE"/>
    <property type="match status" value="1"/>
</dbReference>
<dbReference type="Pfam" id="PF11127">
    <property type="entry name" value="YgaP-like_TM"/>
    <property type="match status" value="1"/>
</dbReference>
<evidence type="ECO:0000256" key="1">
    <source>
        <dbReference type="SAM" id="Phobius"/>
    </source>
</evidence>
<accession>A0A1X3DFE6</accession>
<reference evidence="4" key="1">
    <citation type="submission" date="2017-01" db="EMBL/GenBank/DDBJ databases">
        <authorList>
            <person name="Wolfgang W.J."/>
            <person name="Cole J."/>
            <person name="Wroblewski D."/>
            <person name="Mcginnis J."/>
            <person name="Musser K.A."/>
        </authorList>
    </citation>
    <scope>NUCLEOTIDE SEQUENCE [LARGE SCALE GENOMIC DNA]</scope>
    <source>
        <strain evidence="4">DSM 19151</strain>
    </source>
</reference>
<keyword evidence="4" id="KW-1185">Reference proteome</keyword>
<keyword evidence="1" id="KW-0472">Membrane</keyword>
<keyword evidence="1" id="KW-1133">Transmembrane helix</keyword>
<dbReference type="Gene3D" id="6.10.140.1340">
    <property type="match status" value="1"/>
</dbReference>
<organism evidence="3 4">
    <name type="scientific">Neisseria dentiae</name>
    <dbReference type="NCBI Taxonomy" id="194197"/>
    <lineage>
        <taxon>Bacteria</taxon>
        <taxon>Pseudomonadati</taxon>
        <taxon>Pseudomonadota</taxon>
        <taxon>Betaproteobacteria</taxon>
        <taxon>Neisseriales</taxon>
        <taxon>Neisseriaceae</taxon>
        <taxon>Neisseria</taxon>
    </lineage>
</organism>
<gene>
    <name evidence="3" type="ORF">BWD09_03230</name>
</gene>
<dbReference type="SMART" id="SM00450">
    <property type="entry name" value="RHOD"/>
    <property type="match status" value="1"/>
</dbReference>
<comment type="caution">
    <text evidence="3">The sequence shown here is derived from an EMBL/GenBank/DDBJ whole genome shotgun (WGS) entry which is preliminary data.</text>
</comment>
<dbReference type="RefSeq" id="WP_085365297.1">
    <property type="nucleotide sequence ID" value="NZ_CAUJPZ010000002.1"/>
</dbReference>
<dbReference type="PROSITE" id="PS50206">
    <property type="entry name" value="RHODANESE_3"/>
    <property type="match status" value="1"/>
</dbReference>
<dbReference type="Pfam" id="PF00581">
    <property type="entry name" value="Rhodanese"/>
    <property type="match status" value="1"/>
</dbReference>
<evidence type="ECO:0000313" key="3">
    <source>
        <dbReference type="EMBL" id="OSI18207.1"/>
    </source>
</evidence>
<dbReference type="Gene3D" id="3.40.250.10">
    <property type="entry name" value="Rhodanese-like domain"/>
    <property type="match status" value="1"/>
</dbReference>
<dbReference type="InterPro" id="IPR001763">
    <property type="entry name" value="Rhodanese-like_dom"/>
</dbReference>
<dbReference type="PANTHER" id="PTHR43031">
    <property type="entry name" value="FAD-DEPENDENT OXIDOREDUCTASE"/>
    <property type="match status" value="1"/>
</dbReference>
<dbReference type="GeneID" id="94581792"/>
<sequence>MNIRTISIADAQTKLKQGAVLVDIRAADEYRREHIENALLRPLPQLQAEGLPDAAQQAPCVIFHCKSGMRTQNAAAALEQAAGGREAFILEKGLDGWKSVGLPTLIDRSQPLELMRQVQIAAGSLVLLGALLGWLVSPAFYLVCAFVGAGLLTAGLTGFCGMARLLVHMPWNRRLQ</sequence>
<evidence type="ECO:0000313" key="4">
    <source>
        <dbReference type="Proteomes" id="UP000193118"/>
    </source>
</evidence>
<dbReference type="InterPro" id="IPR050229">
    <property type="entry name" value="GlpE_sulfurtransferase"/>
</dbReference>
<dbReference type="OrthoDB" id="1445766at2"/>
<dbReference type="InterPro" id="IPR036873">
    <property type="entry name" value="Rhodanese-like_dom_sf"/>
</dbReference>
<dbReference type="EMBL" id="MTBO01000004">
    <property type="protein sequence ID" value="OSI18207.1"/>
    <property type="molecule type" value="Genomic_DNA"/>
</dbReference>
<evidence type="ECO:0000259" key="2">
    <source>
        <dbReference type="PROSITE" id="PS50206"/>
    </source>
</evidence>
<keyword evidence="1" id="KW-0812">Transmembrane</keyword>